<gene>
    <name evidence="1" type="ORF">NE619_18690</name>
</gene>
<feature type="non-terminal residue" evidence="1">
    <location>
        <position position="1"/>
    </location>
</feature>
<name>A0ABT1RUA4_9FIRM</name>
<proteinExistence type="predicted"/>
<protein>
    <submittedName>
        <fullName evidence="1">ISL3 family transposase</fullName>
    </submittedName>
</protein>
<keyword evidence="2" id="KW-1185">Reference proteome</keyword>
<reference evidence="1 2" key="1">
    <citation type="submission" date="2022-06" db="EMBL/GenBank/DDBJ databases">
        <title>Isolation of gut microbiota from human fecal samples.</title>
        <authorList>
            <person name="Pamer E.G."/>
            <person name="Barat B."/>
            <person name="Waligurski E."/>
            <person name="Medina S."/>
            <person name="Paddock L."/>
            <person name="Mostad J."/>
        </authorList>
    </citation>
    <scope>NUCLEOTIDE SEQUENCE [LARGE SCALE GENOMIC DNA]</scope>
    <source>
        <strain evidence="1 2">SL.3.17</strain>
    </source>
</reference>
<dbReference type="Proteomes" id="UP001524502">
    <property type="component" value="Unassembled WGS sequence"/>
</dbReference>
<dbReference type="EMBL" id="JANFXK010000205">
    <property type="protein sequence ID" value="MCQ4638755.1"/>
    <property type="molecule type" value="Genomic_DNA"/>
</dbReference>
<accession>A0ABT1RUA4</accession>
<comment type="caution">
    <text evidence="1">The sequence shown here is derived from an EMBL/GenBank/DDBJ whole genome shotgun (WGS) entry which is preliminary data.</text>
</comment>
<sequence>QLLKSKEQKHYQLGKQLKRYWKLLQKDERKLDYTRRLWRPGFKAHLTETDIVDRLLKGSPALRVGYQLYQDFLYAVKER</sequence>
<organism evidence="1 2">
    <name type="scientific">Anaerovorax odorimutans</name>
    <dbReference type="NCBI Taxonomy" id="109327"/>
    <lineage>
        <taxon>Bacteria</taxon>
        <taxon>Bacillati</taxon>
        <taxon>Bacillota</taxon>
        <taxon>Clostridia</taxon>
        <taxon>Peptostreptococcales</taxon>
        <taxon>Anaerovoracaceae</taxon>
        <taxon>Anaerovorax</taxon>
    </lineage>
</organism>
<feature type="non-terminal residue" evidence="1">
    <location>
        <position position="79"/>
    </location>
</feature>
<evidence type="ECO:0000313" key="2">
    <source>
        <dbReference type="Proteomes" id="UP001524502"/>
    </source>
</evidence>
<evidence type="ECO:0000313" key="1">
    <source>
        <dbReference type="EMBL" id="MCQ4638755.1"/>
    </source>
</evidence>